<keyword evidence="3 5" id="KW-0805">Transcription regulation</keyword>
<dbReference type="PANTHER" id="PTHR30265:SF2">
    <property type="entry name" value="TRANSCRIPTION TERMINATION_ANTITERMINATION PROTEIN NUSG"/>
    <property type="match status" value="1"/>
</dbReference>
<dbReference type="Gene3D" id="2.30.30.30">
    <property type="match status" value="1"/>
</dbReference>
<dbReference type="CDD" id="cd06091">
    <property type="entry name" value="KOW_NusG"/>
    <property type="match status" value="1"/>
</dbReference>
<evidence type="ECO:0000256" key="3">
    <source>
        <dbReference type="ARBA" id="ARBA00023015"/>
    </source>
</evidence>
<dbReference type="GO" id="GO:0031564">
    <property type="term" value="P:transcription antitermination"/>
    <property type="evidence" value="ECO:0007669"/>
    <property type="project" value="UniProtKB-UniRule"/>
</dbReference>
<evidence type="ECO:0000259" key="8">
    <source>
        <dbReference type="SMART" id="SM00738"/>
    </source>
</evidence>
<organism evidence="10 11">
    <name type="scientific">Candidatus Wirthbacteria bacterium CG2_30_54_11</name>
    <dbReference type="NCBI Taxonomy" id="1817892"/>
    <lineage>
        <taxon>Bacteria</taxon>
        <taxon>Candidatus Wirthbacteria</taxon>
    </lineage>
</organism>
<evidence type="ECO:0000256" key="6">
    <source>
        <dbReference type="NCBIfam" id="TIGR00922"/>
    </source>
</evidence>
<evidence type="ECO:0000256" key="1">
    <source>
        <dbReference type="ARBA" id="ARBA00022472"/>
    </source>
</evidence>
<dbReference type="Proteomes" id="UP000183245">
    <property type="component" value="Unassembled WGS sequence"/>
</dbReference>
<dbReference type="PRINTS" id="PR00338">
    <property type="entry name" value="NUSGTNSCPFCT"/>
</dbReference>
<comment type="similarity">
    <text evidence="5 7">Belongs to the NusG family.</text>
</comment>
<dbReference type="EMBL" id="MNZT01000064">
    <property type="protein sequence ID" value="OIP97164.1"/>
    <property type="molecule type" value="Genomic_DNA"/>
</dbReference>
<protein>
    <recommendedName>
        <fullName evidence="5 6">Transcription termination/antitermination protein NusG</fullName>
    </recommendedName>
</protein>
<feature type="domain" description="KOW" evidence="9">
    <location>
        <begin position="129"/>
        <end position="156"/>
    </location>
</feature>
<comment type="function">
    <text evidence="5 7">Participates in transcription elongation, termination and antitermination.</text>
</comment>
<dbReference type="SUPFAM" id="SSF50104">
    <property type="entry name" value="Translation proteins SH3-like domain"/>
    <property type="match status" value="1"/>
</dbReference>
<dbReference type="GO" id="GO:0005829">
    <property type="term" value="C:cytosol"/>
    <property type="evidence" value="ECO:0007669"/>
    <property type="project" value="TreeGrafter"/>
</dbReference>
<dbReference type="NCBIfam" id="TIGR00922">
    <property type="entry name" value="nusG"/>
    <property type="match status" value="1"/>
</dbReference>
<dbReference type="InterPro" id="IPR014722">
    <property type="entry name" value="Rib_uL2_dom2"/>
</dbReference>
<dbReference type="SMART" id="SM00739">
    <property type="entry name" value="KOW"/>
    <property type="match status" value="1"/>
</dbReference>
<reference evidence="10 11" key="1">
    <citation type="journal article" date="2016" name="Environ. Microbiol.">
        <title>Genomic resolution of a cold subsurface aquifer community provides metabolic insights for novel microbes adapted to high CO concentrations.</title>
        <authorList>
            <person name="Probst A.J."/>
            <person name="Castelle C.J."/>
            <person name="Singh A."/>
            <person name="Brown C.T."/>
            <person name="Anantharaman K."/>
            <person name="Sharon I."/>
            <person name="Hug L.A."/>
            <person name="Burstein D."/>
            <person name="Emerson J.B."/>
            <person name="Thomas B.C."/>
            <person name="Banfield J.F."/>
        </authorList>
    </citation>
    <scope>NUCLEOTIDE SEQUENCE [LARGE SCALE GENOMIC DNA]</scope>
    <source>
        <strain evidence="10">CG2_30_54_11</strain>
    </source>
</reference>
<dbReference type="PANTHER" id="PTHR30265">
    <property type="entry name" value="RHO-INTERACTING TRANSCRIPTION TERMINATION FACTOR NUSG"/>
    <property type="match status" value="1"/>
</dbReference>
<evidence type="ECO:0000256" key="2">
    <source>
        <dbReference type="ARBA" id="ARBA00022814"/>
    </source>
</evidence>
<dbReference type="InterPro" id="IPR043425">
    <property type="entry name" value="NusG-like"/>
</dbReference>
<comment type="caution">
    <text evidence="10">The sequence shown here is derived from an EMBL/GenBank/DDBJ whole genome shotgun (WGS) entry which is preliminary data.</text>
</comment>
<dbReference type="SUPFAM" id="SSF82679">
    <property type="entry name" value="N-utilization substance G protein NusG, N-terminal domain"/>
    <property type="match status" value="1"/>
</dbReference>
<dbReference type="InterPro" id="IPR001062">
    <property type="entry name" value="Transcrpt_antiterm_NusG"/>
</dbReference>
<dbReference type="InterPro" id="IPR005824">
    <property type="entry name" value="KOW"/>
</dbReference>
<dbReference type="Pfam" id="PF00467">
    <property type="entry name" value="KOW"/>
    <property type="match status" value="1"/>
</dbReference>
<keyword evidence="4 5" id="KW-0804">Transcription</keyword>
<evidence type="ECO:0000256" key="5">
    <source>
        <dbReference type="HAMAP-Rule" id="MF_00948"/>
    </source>
</evidence>
<evidence type="ECO:0000259" key="9">
    <source>
        <dbReference type="SMART" id="SM00739"/>
    </source>
</evidence>
<evidence type="ECO:0000256" key="4">
    <source>
        <dbReference type="ARBA" id="ARBA00023163"/>
    </source>
</evidence>
<keyword evidence="1 5" id="KW-0806">Transcription termination</keyword>
<name>A0A1J5IJC8_9BACT</name>
<dbReference type="FunFam" id="3.30.70.940:FF:000002">
    <property type="entry name" value="Transcription termination/antitermination protein NusG"/>
    <property type="match status" value="1"/>
</dbReference>
<dbReference type="SMART" id="SM00738">
    <property type="entry name" value="NGN"/>
    <property type="match status" value="1"/>
</dbReference>
<dbReference type="GO" id="GO:0032784">
    <property type="term" value="P:regulation of DNA-templated transcription elongation"/>
    <property type="evidence" value="ECO:0007669"/>
    <property type="project" value="InterPro"/>
</dbReference>
<dbReference type="InterPro" id="IPR036735">
    <property type="entry name" value="NGN_dom_sf"/>
</dbReference>
<dbReference type="Pfam" id="PF02357">
    <property type="entry name" value="NusG"/>
    <property type="match status" value="1"/>
</dbReference>
<feature type="domain" description="NusG-like N-terminal" evidence="8">
    <location>
        <begin position="11"/>
        <end position="119"/>
    </location>
</feature>
<dbReference type="GO" id="GO:0006354">
    <property type="term" value="P:DNA-templated transcription elongation"/>
    <property type="evidence" value="ECO:0007669"/>
    <property type="project" value="UniProtKB-UniRule"/>
</dbReference>
<accession>A0A1J5IJC8</accession>
<dbReference type="InterPro" id="IPR008991">
    <property type="entry name" value="Translation_prot_SH3-like_sf"/>
</dbReference>
<dbReference type="CDD" id="cd09891">
    <property type="entry name" value="NGN_Bact_1"/>
    <property type="match status" value="1"/>
</dbReference>
<dbReference type="InterPro" id="IPR006645">
    <property type="entry name" value="NGN-like_dom"/>
</dbReference>
<evidence type="ECO:0000313" key="11">
    <source>
        <dbReference type="Proteomes" id="UP000183245"/>
    </source>
</evidence>
<evidence type="ECO:0000313" key="10">
    <source>
        <dbReference type="EMBL" id="OIP97164.1"/>
    </source>
</evidence>
<dbReference type="STRING" id="1817892.AUK40_03730"/>
<dbReference type="Gene3D" id="3.30.70.940">
    <property type="entry name" value="NusG, N-terminal domain"/>
    <property type="match status" value="1"/>
</dbReference>
<dbReference type="HAMAP" id="MF_00948">
    <property type="entry name" value="NusG"/>
    <property type="match status" value="1"/>
</dbReference>
<dbReference type="GO" id="GO:0006353">
    <property type="term" value="P:DNA-templated transcription termination"/>
    <property type="evidence" value="ECO:0007669"/>
    <property type="project" value="UniProtKB-UniRule"/>
</dbReference>
<evidence type="ECO:0000256" key="7">
    <source>
        <dbReference type="RuleBase" id="RU000538"/>
    </source>
</evidence>
<proteinExistence type="inferred from homology"/>
<gene>
    <name evidence="5" type="primary">nusG</name>
    <name evidence="10" type="ORF">AUK40_03730</name>
</gene>
<sequence length="184" mass="20937">MEPVKEVDKTNSHWFVIHTYSGYEDRVKQNLEQRIETMDMAEKIFQVLVPTKKTIELKEGQKKEVKKKIFPGYVLVEMVLDDDSWYVVRNTPNVTGFVGIGNKPTPLGDAEVNKILKTMGKDAPAFKFDFEMNESVEILSGPFAKFVGKVSEIDEGKGKVTVLVSVFDRETPMELSFTQVKRVV</sequence>
<dbReference type="InterPro" id="IPR047050">
    <property type="entry name" value="NGN"/>
</dbReference>
<keyword evidence="2 5" id="KW-0889">Transcription antitermination</keyword>
<dbReference type="AlphaFoldDB" id="A0A1J5IJC8"/>